<dbReference type="Gene3D" id="3.40.630.30">
    <property type="match status" value="1"/>
</dbReference>
<dbReference type="SUPFAM" id="SSF55729">
    <property type="entry name" value="Acyl-CoA N-acyltransferases (Nat)"/>
    <property type="match status" value="1"/>
</dbReference>
<proteinExistence type="predicted"/>
<name>A0A937JBA5_9GAMM</name>
<dbReference type="PIRSF" id="PIRSF028520">
    <property type="entry name" value="UCP028520"/>
    <property type="match status" value="1"/>
</dbReference>
<comment type="caution">
    <text evidence="2">The sequence shown here is derived from an EMBL/GenBank/DDBJ whole genome shotgun (WGS) entry which is preliminary data.</text>
</comment>
<dbReference type="InterPro" id="IPR016890">
    <property type="entry name" value="UCP028520"/>
</dbReference>
<reference evidence="2" key="1">
    <citation type="submission" date="2020-10" db="EMBL/GenBank/DDBJ databases">
        <title>Microbiome of the Black Sea water column analyzed by genome centric metagenomics.</title>
        <authorList>
            <person name="Cabello-Yeves P.J."/>
            <person name="Callieri C."/>
            <person name="Picazo A."/>
            <person name="Mehrshad M."/>
            <person name="Haro-Moreno J.M."/>
            <person name="Roda-Garcia J."/>
            <person name="Dzembekova N."/>
            <person name="Slabakova V."/>
            <person name="Slabakova N."/>
            <person name="Moncheva S."/>
            <person name="Rodriguez-Valera F."/>
        </authorList>
    </citation>
    <scope>NUCLEOTIDE SEQUENCE</scope>
    <source>
        <strain evidence="2">BS30m-G43</strain>
    </source>
</reference>
<organism evidence="2 3">
    <name type="scientific">SAR86 cluster bacterium</name>
    <dbReference type="NCBI Taxonomy" id="2030880"/>
    <lineage>
        <taxon>Bacteria</taxon>
        <taxon>Pseudomonadati</taxon>
        <taxon>Pseudomonadota</taxon>
        <taxon>Gammaproteobacteria</taxon>
        <taxon>SAR86 cluster</taxon>
    </lineage>
</organism>
<dbReference type="Pfam" id="PF00583">
    <property type="entry name" value="Acetyltransf_1"/>
    <property type="match status" value="1"/>
</dbReference>
<dbReference type="AlphaFoldDB" id="A0A937JBA5"/>
<dbReference type="Proteomes" id="UP000705230">
    <property type="component" value="Unassembled WGS sequence"/>
</dbReference>
<dbReference type="EMBL" id="JADHSG010000003">
    <property type="protein sequence ID" value="MBL6903146.1"/>
    <property type="molecule type" value="Genomic_DNA"/>
</dbReference>
<evidence type="ECO:0000313" key="3">
    <source>
        <dbReference type="Proteomes" id="UP000705230"/>
    </source>
</evidence>
<feature type="domain" description="N-acetyltransferase" evidence="1">
    <location>
        <begin position="4"/>
        <end position="165"/>
    </location>
</feature>
<dbReference type="GO" id="GO:0016747">
    <property type="term" value="F:acyltransferase activity, transferring groups other than amino-acyl groups"/>
    <property type="evidence" value="ECO:0007669"/>
    <property type="project" value="InterPro"/>
</dbReference>
<sequence length="165" mass="18915">MRDSTITLFNEDLSKADLDSIYNLNQANVPEVGSIANISEFQKLLHMSSYNLIAKIDNEVIGYIVCFRDKSAYGSLNYKFFSESISKFLYIDRIAIKDIYRHQGIGKKIYEQVFNKANELGLPVVCEVNTKPLNEPSLKFHRKLGFTECGTNEFSYNSVVYLKKD</sequence>
<dbReference type="InterPro" id="IPR000182">
    <property type="entry name" value="GNAT_dom"/>
</dbReference>
<protein>
    <submittedName>
        <fullName evidence="2">GNAT family N-acetyltransferase</fullName>
    </submittedName>
</protein>
<dbReference type="InterPro" id="IPR016181">
    <property type="entry name" value="Acyl_CoA_acyltransferase"/>
</dbReference>
<evidence type="ECO:0000259" key="1">
    <source>
        <dbReference type="PROSITE" id="PS51186"/>
    </source>
</evidence>
<dbReference type="PROSITE" id="PS51186">
    <property type="entry name" value="GNAT"/>
    <property type="match status" value="1"/>
</dbReference>
<gene>
    <name evidence="2" type="ORF">ISR29_02985</name>
</gene>
<dbReference type="CDD" id="cd04301">
    <property type="entry name" value="NAT_SF"/>
    <property type="match status" value="1"/>
</dbReference>
<evidence type="ECO:0000313" key="2">
    <source>
        <dbReference type="EMBL" id="MBL6903146.1"/>
    </source>
</evidence>
<accession>A0A937JBA5</accession>